<dbReference type="EMBL" id="CAJVPT010001335">
    <property type="protein sequence ID" value="CAG8460797.1"/>
    <property type="molecule type" value="Genomic_DNA"/>
</dbReference>
<evidence type="ECO:0000313" key="2">
    <source>
        <dbReference type="Proteomes" id="UP000789525"/>
    </source>
</evidence>
<dbReference type="Proteomes" id="UP000789525">
    <property type="component" value="Unassembled WGS sequence"/>
</dbReference>
<reference evidence="1" key="1">
    <citation type="submission" date="2021-06" db="EMBL/GenBank/DDBJ databases">
        <authorList>
            <person name="Kallberg Y."/>
            <person name="Tangrot J."/>
            <person name="Rosling A."/>
        </authorList>
    </citation>
    <scope>NUCLEOTIDE SEQUENCE</scope>
    <source>
        <strain evidence="1">CL356</strain>
    </source>
</reference>
<evidence type="ECO:0000313" key="1">
    <source>
        <dbReference type="EMBL" id="CAG8460797.1"/>
    </source>
</evidence>
<proteinExistence type="predicted"/>
<organism evidence="1 2">
    <name type="scientific">Acaulospora colombiana</name>
    <dbReference type="NCBI Taxonomy" id="27376"/>
    <lineage>
        <taxon>Eukaryota</taxon>
        <taxon>Fungi</taxon>
        <taxon>Fungi incertae sedis</taxon>
        <taxon>Mucoromycota</taxon>
        <taxon>Glomeromycotina</taxon>
        <taxon>Glomeromycetes</taxon>
        <taxon>Diversisporales</taxon>
        <taxon>Acaulosporaceae</taxon>
        <taxon>Acaulospora</taxon>
    </lineage>
</organism>
<protein>
    <submittedName>
        <fullName evidence="1">9442_t:CDS:1</fullName>
    </submittedName>
</protein>
<name>A0ACA9K9V7_9GLOM</name>
<sequence>MVNFIPTTTEATSGGAKKVEESTLENAEELVKSDREIFVAEIVSVEAVKTFFSRTSKKLILSTEKFTSSELKITPRIEESLNQIYDYIIRDIVDFYYDPINPNKDSELSTQVRNAMNVMAMNLATCLQNSDKVELGLMPLDAYCKENQSSLFAHTTNRESQAQTLRSLAQLLFSRLLPPTESQSLILMAFLSELLATQIFEIALETVCDQDWINRTIVDYLTEDDPDETHDATLFQQLTTTIDEEVAGLAKKLKQPRGTDDQSETMLDGLNNHNLNISLLSSQSNLLLDSSSEVNYEESKSTEIYPNLVSSPFPPNRPFARSANSINLQIILERQSEIFAEFMAFLEERNAANLLRFWLQADSFRKIASYESDINLIQEDALGIFKAYFGEAATYPVKVVSEGVVKKCIREILKAPTCNCFVITQEYVFRVLQDEYFDDFVKVMKEQGEDMSFMVSDQVTQYKETEQHAEVGSNPSLNVRQQEEVKSISSPNMHQNGDGDFHQSYYTMDDPVFESNSNEQDAFENSVKDEHSPQNSEESGNWSAAILMGALDEVTENSMLENSVDTMLEGENMEQENDFESQFERQKTSMMDLDGVRIKMTDVSESSPNKYIYSTKSLAYMIEVEQPGSTGWIMTRRFADFEKMHSSLVKAFPKAEKVTMPRLMLKKNQEACKSLERYLNILLSDASLCESEPLQKFMKRDGLPNEKLEKSKSSRRALSILSVSKSMSMSNLVGVVTASASSSHYETKNHQESPSSTKDSFEESSPEKSFDASSKRSSDSSLQKDLEIVSSPTEITQATSDETLVKTPTSASATITRQSIESAISTSWGSSRTVTPTISNEISTSPTVANDKSTLERLRMHLGISHTTESPSNSAIMGRSPPEQSSRPNKQLTAQDTDLLIDTIFAVVEEIFDLSEKSQWHLRRTVLSVLRGVVRRSYTEAIKNSFLTTISSFSTETHWVTMIDNLSNSFWPNGEWSNDMEQRSEEEKLKTKEEAKRLLLQKVLPDSLKQVMGYENSRLMVGRLVDGFLAEKEVVRGMGINILEGVVKLIVSE</sequence>
<comment type="caution">
    <text evidence="1">The sequence shown here is derived from an EMBL/GenBank/DDBJ whole genome shotgun (WGS) entry which is preliminary data.</text>
</comment>
<gene>
    <name evidence="1" type="ORF">ACOLOM_LOCUS1164</name>
</gene>
<accession>A0ACA9K9V7</accession>
<keyword evidence="2" id="KW-1185">Reference proteome</keyword>